<gene>
    <name evidence="1" type="ORF">TWF506_007621</name>
</gene>
<evidence type="ECO:0008006" key="3">
    <source>
        <dbReference type="Google" id="ProtNLM"/>
    </source>
</evidence>
<evidence type="ECO:0000313" key="1">
    <source>
        <dbReference type="EMBL" id="KAK6515277.1"/>
    </source>
</evidence>
<proteinExistence type="predicted"/>
<name>A0AAN8RZR3_9PEZI</name>
<organism evidence="1 2">
    <name type="scientific">Arthrobotrys conoides</name>
    <dbReference type="NCBI Taxonomy" id="74498"/>
    <lineage>
        <taxon>Eukaryota</taxon>
        <taxon>Fungi</taxon>
        <taxon>Dikarya</taxon>
        <taxon>Ascomycota</taxon>
        <taxon>Pezizomycotina</taxon>
        <taxon>Orbiliomycetes</taxon>
        <taxon>Orbiliales</taxon>
        <taxon>Orbiliaceae</taxon>
        <taxon>Arthrobotrys</taxon>
    </lineage>
</organism>
<dbReference type="EMBL" id="JAVHJM010000004">
    <property type="protein sequence ID" value="KAK6515277.1"/>
    <property type="molecule type" value="Genomic_DNA"/>
</dbReference>
<reference evidence="1 2" key="1">
    <citation type="submission" date="2019-10" db="EMBL/GenBank/DDBJ databases">
        <authorList>
            <person name="Palmer J.M."/>
        </authorList>
    </citation>
    <scope>NUCLEOTIDE SEQUENCE [LARGE SCALE GENOMIC DNA]</scope>
    <source>
        <strain evidence="1 2">TWF506</strain>
    </source>
</reference>
<dbReference type="AlphaFoldDB" id="A0AAN8RZR3"/>
<accession>A0AAN8RZR3</accession>
<sequence>MARTTRLFPTEILAEILTNEILTLADQHRCQLACKLFRDIVQHYSRCDYILRIGHYSQQTWRLVRCLLLNPKIGERFRSITVTWGRPSYFINAAGNEELLRWSWTTEEIDQINAFAGNVLGHGGLRGVFWGVDCGSLIPLLLCYMPNLESLDLGYPDIDTGLSGAYLREKRKLIAKEQIYIYEKKMKKKA</sequence>
<keyword evidence="2" id="KW-1185">Reference proteome</keyword>
<dbReference type="Proteomes" id="UP001307849">
    <property type="component" value="Unassembled WGS sequence"/>
</dbReference>
<protein>
    <recommendedName>
        <fullName evidence="3">F-box domain-containing protein</fullName>
    </recommendedName>
</protein>
<evidence type="ECO:0000313" key="2">
    <source>
        <dbReference type="Proteomes" id="UP001307849"/>
    </source>
</evidence>
<comment type="caution">
    <text evidence="1">The sequence shown here is derived from an EMBL/GenBank/DDBJ whole genome shotgun (WGS) entry which is preliminary data.</text>
</comment>